<comment type="caution">
    <text evidence="3">The sequence shown here is derived from an EMBL/GenBank/DDBJ whole genome shotgun (WGS) entry which is preliminary data.</text>
</comment>
<gene>
    <name evidence="3" type="ORF">C6Y40_03150</name>
</gene>
<dbReference type="Pfam" id="PF18433">
    <property type="entry name" value="DUF5610"/>
    <property type="match status" value="1"/>
</dbReference>
<reference evidence="4" key="1">
    <citation type="journal article" date="2020" name="Int. J. Syst. Evol. Microbiol.">
        <title>Alteromonas alba sp. nov., a marine bacterium isolated from the seawater of the West Pacific Ocean.</title>
        <authorList>
            <person name="Sun C."/>
            <person name="Wu Y.-H."/>
            <person name="Xamxidin M."/>
            <person name="Cheng H."/>
            <person name="Xu X.-W."/>
        </authorList>
    </citation>
    <scope>NUCLEOTIDE SEQUENCE [LARGE SCALE GENOMIC DNA]</scope>
    <source>
        <strain evidence="4">190</strain>
    </source>
</reference>
<dbReference type="InterPro" id="IPR041651">
    <property type="entry name" value="DUF5610"/>
</dbReference>
<protein>
    <submittedName>
        <fullName evidence="3">DUF4367 domain-containing protein</fullName>
    </submittedName>
</protein>
<proteinExistence type="predicted"/>
<dbReference type="AlphaFoldDB" id="A0A2S9VEW5"/>
<keyword evidence="4" id="KW-1185">Reference proteome</keyword>
<feature type="domain" description="DUF5610" evidence="2">
    <location>
        <begin position="80"/>
        <end position="166"/>
    </location>
</feature>
<dbReference type="Proteomes" id="UP000238949">
    <property type="component" value="Unassembled WGS sequence"/>
</dbReference>
<dbReference type="EMBL" id="PVNP01000021">
    <property type="protein sequence ID" value="PRO75011.1"/>
    <property type="molecule type" value="Genomic_DNA"/>
</dbReference>
<feature type="region of interest" description="Disordered" evidence="1">
    <location>
        <begin position="1"/>
        <end position="20"/>
    </location>
</feature>
<sequence length="414" mass="45036">MSVDSIPAAKGGQATVEKPDVALKKQLQQEGLRQAREFQQSSQATQVTVSQTRVGSTVLVSSLEQEVVLNERRFDNRQFDKAEENKSAFDFEKVASNVLKFVGGVVRGAAKSGADEAQLTDLLGQARSGVAKGIALAEKDLAGFMNPEITDGIRNSKEAIGEGIDNIEKEVLSPFRGTMEVGASLSAQYAQSQSGGLKITTQDGDEVEINFGQSRQYQYSASERITSSANSNGDTNATAAPQSDVVAQRSLNVQFSEYRGISFSVQGELDDDELGAISDLVKQITDVSKSFFKGDLDTALDKALDLGYDEKELAGFALKLNSREVVSEKISAYKEVSDGDSSELKKYMRPIKEYMDELKSLNQLLDTTLKDGDGYKELVTGVINQMKEVHVPDVLSAINRFHLFNGRINALKAE</sequence>
<feature type="region of interest" description="Disordered" evidence="1">
    <location>
        <begin position="222"/>
        <end position="243"/>
    </location>
</feature>
<accession>A0A2S9VEW5</accession>
<organism evidence="3 4">
    <name type="scientific">Alteromonas alba</name>
    <dbReference type="NCBI Taxonomy" id="2079529"/>
    <lineage>
        <taxon>Bacteria</taxon>
        <taxon>Pseudomonadati</taxon>
        <taxon>Pseudomonadota</taxon>
        <taxon>Gammaproteobacteria</taxon>
        <taxon>Alteromonadales</taxon>
        <taxon>Alteromonadaceae</taxon>
        <taxon>Alteromonas/Salinimonas group</taxon>
        <taxon>Alteromonas</taxon>
    </lineage>
</organism>
<evidence type="ECO:0000313" key="4">
    <source>
        <dbReference type="Proteomes" id="UP000238949"/>
    </source>
</evidence>
<dbReference type="OrthoDB" id="7366224at2"/>
<evidence type="ECO:0000259" key="2">
    <source>
        <dbReference type="Pfam" id="PF18433"/>
    </source>
</evidence>
<feature type="compositionally biased region" description="Polar residues" evidence="1">
    <location>
        <begin position="222"/>
        <end position="241"/>
    </location>
</feature>
<evidence type="ECO:0000256" key="1">
    <source>
        <dbReference type="SAM" id="MobiDB-lite"/>
    </source>
</evidence>
<name>A0A2S9VEW5_9ALTE</name>
<evidence type="ECO:0000313" key="3">
    <source>
        <dbReference type="EMBL" id="PRO75011.1"/>
    </source>
</evidence>
<dbReference type="RefSeq" id="WP_105933305.1">
    <property type="nucleotide sequence ID" value="NZ_PVNP01000021.1"/>
</dbReference>